<sequence>MESIQLFTFGDDRKSGRLSPIPYPAVNTTGFVSVPAIGAPAGTDAA</sequence>
<dbReference type="EMBL" id="FNKK01000002">
    <property type="protein sequence ID" value="SDR21918.1"/>
    <property type="molecule type" value="Genomic_DNA"/>
</dbReference>
<evidence type="ECO:0000313" key="1">
    <source>
        <dbReference type="EMBL" id="SDR21918.1"/>
    </source>
</evidence>
<organism evidence="1 2">
    <name type="scientific">Thermostaphylospora chromogena</name>
    <dbReference type="NCBI Taxonomy" id="35622"/>
    <lineage>
        <taxon>Bacteria</taxon>
        <taxon>Bacillati</taxon>
        <taxon>Actinomycetota</taxon>
        <taxon>Actinomycetes</taxon>
        <taxon>Streptosporangiales</taxon>
        <taxon>Thermomonosporaceae</taxon>
        <taxon>Thermostaphylospora</taxon>
    </lineage>
</organism>
<dbReference type="STRING" id="35622.SAMN04489764_4172"/>
<accession>A0A1H1H9Z3</accession>
<proteinExistence type="predicted"/>
<protein>
    <submittedName>
        <fullName evidence="1">Uncharacterized protein</fullName>
    </submittedName>
</protein>
<name>A0A1H1H9Z3_9ACTN</name>
<gene>
    <name evidence="1" type="ORF">SAMN04489764_4172</name>
</gene>
<reference evidence="1 2" key="1">
    <citation type="submission" date="2016-10" db="EMBL/GenBank/DDBJ databases">
        <authorList>
            <person name="de Groot N.N."/>
        </authorList>
    </citation>
    <scope>NUCLEOTIDE SEQUENCE [LARGE SCALE GENOMIC DNA]</scope>
    <source>
        <strain evidence="1 2">DSM 43794</strain>
    </source>
</reference>
<evidence type="ECO:0000313" key="2">
    <source>
        <dbReference type="Proteomes" id="UP000217103"/>
    </source>
</evidence>
<dbReference type="Proteomes" id="UP000217103">
    <property type="component" value="Unassembled WGS sequence"/>
</dbReference>
<dbReference type="AlphaFoldDB" id="A0A1H1H9Z3"/>
<keyword evidence="2" id="KW-1185">Reference proteome</keyword>